<dbReference type="EMBL" id="JBHTMM010000043">
    <property type="protein sequence ID" value="MFD1309857.1"/>
    <property type="molecule type" value="Genomic_DNA"/>
</dbReference>
<accession>A0ABW3XJR4</accession>
<dbReference type="Proteomes" id="UP001597058">
    <property type="component" value="Unassembled WGS sequence"/>
</dbReference>
<reference evidence="2" key="1">
    <citation type="journal article" date="2019" name="Int. J. Syst. Evol. Microbiol.">
        <title>The Global Catalogue of Microorganisms (GCM) 10K type strain sequencing project: providing services to taxonomists for standard genome sequencing and annotation.</title>
        <authorList>
            <consortium name="The Broad Institute Genomics Platform"/>
            <consortium name="The Broad Institute Genome Sequencing Center for Infectious Disease"/>
            <person name="Wu L."/>
            <person name="Ma J."/>
        </authorList>
    </citation>
    <scope>NUCLEOTIDE SEQUENCE [LARGE SCALE GENOMIC DNA]</scope>
    <source>
        <strain evidence="2">CGMCC 4.7020</strain>
    </source>
</reference>
<evidence type="ECO:0000313" key="1">
    <source>
        <dbReference type="EMBL" id="MFD1309857.1"/>
    </source>
</evidence>
<keyword evidence="2" id="KW-1185">Reference proteome</keyword>
<gene>
    <name evidence="1" type="ORF">ACFQ5X_28850</name>
</gene>
<evidence type="ECO:0000313" key="2">
    <source>
        <dbReference type="Proteomes" id="UP001597058"/>
    </source>
</evidence>
<organism evidence="1 2">
    <name type="scientific">Streptomyces kaempferi</name>
    <dbReference type="NCBI Taxonomy" id="333725"/>
    <lineage>
        <taxon>Bacteria</taxon>
        <taxon>Bacillati</taxon>
        <taxon>Actinomycetota</taxon>
        <taxon>Actinomycetes</taxon>
        <taxon>Kitasatosporales</taxon>
        <taxon>Streptomycetaceae</taxon>
        <taxon>Streptomyces</taxon>
    </lineage>
</organism>
<comment type="caution">
    <text evidence="1">The sequence shown here is derived from an EMBL/GenBank/DDBJ whole genome shotgun (WGS) entry which is preliminary data.</text>
</comment>
<proteinExistence type="predicted"/>
<sequence>MHDHPAKPCPGPCNNAWRRAEAALAETGTEHHLTPAWGQPVQCGSCVERGRHQLTELPELLAAVHLEALYGTPAKITGTIGRAGAPVWPGQASRLLLDRIVGELTELHADILIQRGIWKAEQERPEAVTEGRLIGDTVGILLAHWDWAMQNHPAAAEPHDRDNANPGGQVAGWYRSAQVFTRRDNPRVQKSAPCPRCHLKSLSHSNGESYISCRNPECEVLLSRDEYEEHAREVAGAIVINQAA</sequence>
<dbReference type="RefSeq" id="WP_381329278.1">
    <property type="nucleotide sequence ID" value="NZ_JBHTMM010000043.1"/>
</dbReference>
<protein>
    <submittedName>
        <fullName evidence="1">Uncharacterized protein</fullName>
    </submittedName>
</protein>
<name>A0ABW3XJR4_9ACTN</name>